<dbReference type="Pfam" id="PF07729">
    <property type="entry name" value="FCD"/>
    <property type="match status" value="1"/>
</dbReference>
<dbReference type="InterPro" id="IPR011711">
    <property type="entry name" value="GntR_C"/>
</dbReference>
<name>A0A5T2THX5_SALER</name>
<dbReference type="CDD" id="cd07377">
    <property type="entry name" value="WHTH_GntR"/>
    <property type="match status" value="1"/>
</dbReference>
<dbReference type="InterPro" id="IPR036390">
    <property type="entry name" value="WH_DNA-bd_sf"/>
</dbReference>
<keyword evidence="2" id="KW-0238">DNA-binding</keyword>
<keyword evidence="1" id="KW-0805">Transcription regulation</keyword>
<accession>A0A5T2THX5</accession>
<dbReference type="SUPFAM" id="SSF46785">
    <property type="entry name" value="Winged helix' DNA-binding domain"/>
    <property type="match status" value="1"/>
</dbReference>
<evidence type="ECO:0000256" key="1">
    <source>
        <dbReference type="ARBA" id="ARBA00023015"/>
    </source>
</evidence>
<dbReference type="Gene3D" id="1.10.10.10">
    <property type="entry name" value="Winged helix-like DNA-binding domain superfamily/Winged helix DNA-binding domain"/>
    <property type="match status" value="1"/>
</dbReference>
<proteinExistence type="predicted"/>
<dbReference type="RefSeq" id="WP_114051067.1">
    <property type="nucleotide sequence ID" value="NZ_CP030233.1"/>
</dbReference>
<dbReference type="PANTHER" id="PTHR43537">
    <property type="entry name" value="TRANSCRIPTIONAL REGULATOR, GNTR FAMILY"/>
    <property type="match status" value="1"/>
</dbReference>
<dbReference type="PROSITE" id="PS50949">
    <property type="entry name" value="HTH_GNTR"/>
    <property type="match status" value="1"/>
</dbReference>
<gene>
    <name evidence="5" type="ORF">EWP37_10580</name>
    <name evidence="6" type="ORF">KR70_11010</name>
</gene>
<dbReference type="GO" id="GO:0003677">
    <property type="term" value="F:DNA binding"/>
    <property type="evidence" value="ECO:0007669"/>
    <property type="project" value="UniProtKB-KW"/>
</dbReference>
<dbReference type="PANTHER" id="PTHR43537:SF5">
    <property type="entry name" value="UXU OPERON TRANSCRIPTIONAL REGULATOR"/>
    <property type="match status" value="1"/>
</dbReference>
<sequence>MFTLPSSGAIAVYIGMCMEQILTKRRYFDIGLQIEELLYSGVFKAGERLPAERELSERFQTSRTTIREAIIMLELKGVVEVKQGAGTYFIDSLEKINQKALLPYSDIGPFELLQARQVIESNITGFAATQIRFNELKQLKRIIEQQEKQIGGDSDKFEELDRQFHNIIAESTQNRVLMKQSAELWRAVRTENRRWKQLNYKYLHKKELRMKWVEDHRSIFLALQKRDAEQARQASWTHLENSKNELVKIFQQDDSLEDFDDFFFAT</sequence>
<dbReference type="Pfam" id="PF00392">
    <property type="entry name" value="GntR"/>
    <property type="match status" value="1"/>
</dbReference>
<reference evidence="6" key="1">
    <citation type="submission" date="2018-07" db="EMBL/GenBank/DDBJ databases">
        <authorList>
            <consortium name="GenomeTrakr network: Whole genome sequencing for foodborne pathogen traceback"/>
        </authorList>
    </citation>
    <scope>NUCLEOTIDE SEQUENCE</scope>
    <source>
        <strain evidence="6">CFSAN023158</strain>
    </source>
</reference>
<dbReference type="SMART" id="SM00895">
    <property type="entry name" value="FCD"/>
    <property type="match status" value="1"/>
</dbReference>
<evidence type="ECO:0000256" key="2">
    <source>
        <dbReference type="ARBA" id="ARBA00023125"/>
    </source>
</evidence>
<comment type="caution">
    <text evidence="5">The sequence shown here is derived from an EMBL/GenBank/DDBJ whole genome shotgun (WGS) entry which is preliminary data.</text>
</comment>
<dbReference type="InterPro" id="IPR036388">
    <property type="entry name" value="WH-like_DNA-bd_sf"/>
</dbReference>
<dbReference type="InterPro" id="IPR008920">
    <property type="entry name" value="TF_FadR/GntR_C"/>
</dbReference>
<feature type="domain" description="HTH gntR-type" evidence="4">
    <location>
        <begin position="24"/>
        <end position="92"/>
    </location>
</feature>
<dbReference type="GO" id="GO:0003700">
    <property type="term" value="F:DNA-binding transcription factor activity"/>
    <property type="evidence" value="ECO:0007669"/>
    <property type="project" value="InterPro"/>
</dbReference>
<evidence type="ECO:0000313" key="6">
    <source>
        <dbReference type="EMBL" id="EBP0558384.1"/>
    </source>
</evidence>
<reference evidence="5" key="2">
    <citation type="submission" date="2019-02" db="EMBL/GenBank/DDBJ databases">
        <authorList>
            <consortium name="PulseNet: The National Subtyping Network for Foodborne Disease Surveillance"/>
            <person name="Tarr C.L."/>
            <person name="Trees E."/>
            <person name="Katz L.S."/>
            <person name="Carleton-Romer H.A."/>
            <person name="Stroika S."/>
            <person name="Kucerova Z."/>
            <person name="Roache K.F."/>
            <person name="Sabol A.L."/>
            <person name="Besser J."/>
            <person name="Gerner-Smidt P."/>
        </authorList>
    </citation>
    <scope>NUCLEOTIDE SEQUENCE</scope>
    <source>
        <strain evidence="5">PNUSAS060991</strain>
    </source>
</reference>
<dbReference type="AlphaFoldDB" id="A0A5T2THX5"/>
<dbReference type="EMBL" id="AAGKMK010000005">
    <property type="protein sequence ID" value="EBP0558384.1"/>
    <property type="molecule type" value="Genomic_DNA"/>
</dbReference>
<dbReference type="PRINTS" id="PR00035">
    <property type="entry name" value="HTHGNTR"/>
</dbReference>
<evidence type="ECO:0000259" key="4">
    <source>
        <dbReference type="PROSITE" id="PS50949"/>
    </source>
</evidence>
<evidence type="ECO:0000313" key="5">
    <source>
        <dbReference type="EMBL" id="EAM6368870.1"/>
    </source>
</evidence>
<evidence type="ECO:0000256" key="3">
    <source>
        <dbReference type="ARBA" id="ARBA00023163"/>
    </source>
</evidence>
<keyword evidence="3" id="KW-0804">Transcription</keyword>
<dbReference type="InterPro" id="IPR000524">
    <property type="entry name" value="Tscrpt_reg_HTH_GntR"/>
</dbReference>
<protein>
    <submittedName>
        <fullName evidence="5">FadR family transcriptional regulator</fullName>
    </submittedName>
</protein>
<dbReference type="SUPFAM" id="SSF48008">
    <property type="entry name" value="GntR ligand-binding domain-like"/>
    <property type="match status" value="1"/>
</dbReference>
<dbReference type="Gene3D" id="1.20.120.530">
    <property type="entry name" value="GntR ligand-binding domain-like"/>
    <property type="match status" value="1"/>
</dbReference>
<dbReference type="EMBL" id="AACVOG010000003">
    <property type="protein sequence ID" value="EAM6368870.1"/>
    <property type="molecule type" value="Genomic_DNA"/>
</dbReference>
<organism evidence="5">
    <name type="scientific">Salmonella enterica</name>
    <name type="common">Salmonella choleraesuis</name>
    <dbReference type="NCBI Taxonomy" id="28901"/>
    <lineage>
        <taxon>Bacteria</taxon>
        <taxon>Pseudomonadati</taxon>
        <taxon>Pseudomonadota</taxon>
        <taxon>Gammaproteobacteria</taxon>
        <taxon>Enterobacterales</taxon>
        <taxon>Enterobacteriaceae</taxon>
        <taxon>Salmonella</taxon>
    </lineage>
</organism>
<dbReference type="SMART" id="SM00345">
    <property type="entry name" value="HTH_GNTR"/>
    <property type="match status" value="1"/>
</dbReference>